<protein>
    <submittedName>
        <fullName evidence="1">Uncharacterized protein</fullName>
    </submittedName>
</protein>
<gene>
    <name evidence="1" type="primary">15</name>
    <name evidence="1" type="ORF">SEA_RONALDO_15</name>
</gene>
<evidence type="ECO:0000313" key="1">
    <source>
        <dbReference type="EMBL" id="AXN53577.1"/>
    </source>
</evidence>
<reference evidence="1 2" key="1">
    <citation type="submission" date="2018-06" db="EMBL/GenBank/DDBJ databases">
        <authorList>
            <person name="DeCurzio J.M."/>
            <person name="Delesalle V.A."/>
            <person name="Garlena R.A."/>
            <person name="Russell D.A."/>
            <person name="Pope W.H."/>
            <person name="Jacobs-Sera D."/>
            <person name="Hatfull G.F."/>
        </authorList>
    </citation>
    <scope>NUCLEOTIDE SEQUENCE [LARGE SCALE GENOMIC DNA]</scope>
</reference>
<dbReference type="RefSeq" id="YP_009807711.1">
    <property type="nucleotide sequence ID" value="NC_048028.1"/>
</dbReference>
<dbReference type="KEGG" id="vg:54998595"/>
<dbReference type="GeneID" id="54998595"/>
<dbReference type="Proteomes" id="UP000258385">
    <property type="component" value="Segment"/>
</dbReference>
<sequence>MTLADIMEDTDLEALWGQDIEEPCTFVMNENGEECGKPASWRLTGDCGHSVTWCQEHVSYAIQFDREYPNGGYHCNTCHKDTELFKFLSTRRML</sequence>
<proteinExistence type="predicted"/>
<name>A0A346FCW3_9CAUD</name>
<organism evidence="1 2">
    <name type="scientific">Gordonia phage Ronaldo</name>
    <dbReference type="NCBI Taxonomy" id="2250397"/>
    <lineage>
        <taxon>Viruses</taxon>
        <taxon>Duplodnaviria</taxon>
        <taxon>Heunggongvirae</taxon>
        <taxon>Uroviricota</taxon>
        <taxon>Caudoviricetes</taxon>
        <taxon>Ronaldovirus</taxon>
        <taxon>Ronaldovirus ronaldo</taxon>
    </lineage>
</organism>
<keyword evidence="2" id="KW-1185">Reference proteome</keyword>
<dbReference type="EMBL" id="MH479925">
    <property type="protein sequence ID" value="AXN53577.1"/>
    <property type="molecule type" value="Genomic_DNA"/>
</dbReference>
<evidence type="ECO:0000313" key="2">
    <source>
        <dbReference type="Proteomes" id="UP000258385"/>
    </source>
</evidence>
<accession>A0A346FCW3</accession>